<evidence type="ECO:0000256" key="1">
    <source>
        <dbReference type="ARBA" id="ARBA00022574"/>
    </source>
</evidence>
<dbReference type="PROSITE" id="PS50082">
    <property type="entry name" value="WD_REPEATS_2"/>
    <property type="match status" value="1"/>
</dbReference>
<dbReference type="Pfam" id="PF23798">
    <property type="entry name" value="Beta-prop_SPT8"/>
    <property type="match status" value="2"/>
</dbReference>
<feature type="compositionally biased region" description="Acidic residues" evidence="4">
    <location>
        <begin position="15"/>
        <end position="58"/>
    </location>
</feature>
<dbReference type="InterPro" id="IPR015943">
    <property type="entry name" value="WD40/YVTN_repeat-like_dom_sf"/>
</dbReference>
<dbReference type="InterPro" id="IPR036322">
    <property type="entry name" value="WD40_repeat_dom_sf"/>
</dbReference>
<evidence type="ECO:0000256" key="3">
    <source>
        <dbReference type="PROSITE-ProRule" id="PRU00221"/>
    </source>
</evidence>
<feature type="compositionally biased region" description="Basic and acidic residues" evidence="4">
    <location>
        <begin position="59"/>
        <end position="76"/>
    </location>
</feature>
<feature type="region of interest" description="Disordered" evidence="4">
    <location>
        <begin position="1"/>
        <end position="97"/>
    </location>
</feature>
<keyword evidence="7" id="KW-1185">Reference proteome</keyword>
<evidence type="ECO:0000313" key="6">
    <source>
        <dbReference type="EMBL" id="TQN71533.1"/>
    </source>
</evidence>
<feature type="compositionally biased region" description="Polar residues" evidence="4">
    <location>
        <begin position="321"/>
        <end position="335"/>
    </location>
</feature>
<evidence type="ECO:0000259" key="5">
    <source>
        <dbReference type="Pfam" id="PF23798"/>
    </source>
</evidence>
<dbReference type="InterPro" id="IPR001680">
    <property type="entry name" value="WD40_rpt"/>
</dbReference>
<feature type="repeat" description="WD" evidence="3">
    <location>
        <begin position="244"/>
        <end position="285"/>
    </location>
</feature>
<name>A0A5Q4BWQ1_9PEZI</name>
<dbReference type="EMBL" id="PUHP01000261">
    <property type="protein sequence ID" value="TQN71533.1"/>
    <property type="molecule type" value="Genomic_DNA"/>
</dbReference>
<dbReference type="PANTHER" id="PTHR19848">
    <property type="entry name" value="WD40 REPEAT PROTEIN"/>
    <property type="match status" value="1"/>
</dbReference>
<protein>
    <submittedName>
        <fullName evidence="6">Transcription factor spt8</fullName>
    </submittedName>
</protein>
<keyword evidence="1 3" id="KW-0853">WD repeat</keyword>
<reference evidence="6 7" key="1">
    <citation type="journal article" date="2019" name="Sci. Rep.">
        <title>Colletotrichum shisoi sp. nov., an anthracnose pathogen of Perilla frutescens in Japan: molecular phylogenetic, morphological and genomic evidence.</title>
        <authorList>
            <person name="Gan P."/>
            <person name="Tsushima A."/>
            <person name="Hiroyama R."/>
            <person name="Narusaka M."/>
            <person name="Takano Y."/>
            <person name="Narusaka Y."/>
            <person name="Kawaradani M."/>
            <person name="Damm U."/>
            <person name="Shirasu K."/>
        </authorList>
    </citation>
    <scope>NUCLEOTIDE SEQUENCE [LARGE SCALE GENOMIC DNA]</scope>
    <source>
        <strain evidence="6 7">PG-2018a</strain>
    </source>
</reference>
<sequence length="697" mass="74420">MDEDDRDSNASSENDQNDQNDQDEVMEDVDDAEGDMENEEEDNDDDQDENEREETGDDAQEKGDEAAKQEDAREPSRAGSTGARAFPDGKGKSPMPFSNLFPTVRPEAVRARLYDIVPTMAAPQATSINAIAITPDLRYWMTGGSDGYIRKYDGPGTINGKQLLTVAQRHPFVDSVVKAGILMSYWENEEPGPPNPRGNEEHVLSPVYSLAVHSQALWLLSGLESGGINLQSVRHDEGKRITCLQQHTNAVSVLTLSQDEKSVLSGSWDKNIYDWDLNTGGVKRSFDGSGGQISAIELRPVNGAPIPAEAMEEEVKFDPTFISNNGKPLRNSTVDAPNGGDALAPATSGEVAEGQASPAHESLFGGSDTGSLFGDNVPGNYGADGDDDDEFSRAMGDMGMPPLHDGSGQDGGMDHSADIDMTNAFNADSASAPAAQAPGSVSPDASRHHQPLASGPDTAATDGPLVQDGATDAEAQPPVPDVSETAPVPVTQADEPAAPGSPSMVFVSEPAVPAVDPTQSADTIFFSAAIDGTIRLWDRRVQDPVARISNQRGVPPWCMGACWSPDGNWIYAGRRNGTVEEYSIHKAKSGWETERVLKFPAGSGAVSAVRAMPNGRHLVCASHDILRLYDLKDTRAFKHSTVPFLIIPGPPRAGVISSLYIDRTCRFMLSAAGTRGWEGTSTEVLIGYEIGVTEEKS</sequence>
<dbReference type="PANTHER" id="PTHR19848:SF8">
    <property type="entry name" value="F-BOX AND WD REPEAT DOMAIN CONTAINING 7"/>
    <property type="match status" value="1"/>
</dbReference>
<dbReference type="OrthoDB" id="10260946at2759"/>
<dbReference type="Gene3D" id="2.130.10.10">
    <property type="entry name" value="YVTN repeat-like/Quinoprotein amine dehydrogenase"/>
    <property type="match status" value="2"/>
</dbReference>
<feature type="domain" description="Transcription factor spt8 beta-propeller" evidence="5">
    <location>
        <begin position="114"/>
        <end position="316"/>
    </location>
</feature>
<dbReference type="SUPFAM" id="SSF50978">
    <property type="entry name" value="WD40 repeat-like"/>
    <property type="match status" value="1"/>
</dbReference>
<keyword evidence="2" id="KW-0677">Repeat</keyword>
<evidence type="ECO:0000256" key="2">
    <source>
        <dbReference type="ARBA" id="ARBA00022737"/>
    </source>
</evidence>
<dbReference type="PROSITE" id="PS50294">
    <property type="entry name" value="WD_REPEATS_REGION"/>
    <property type="match status" value="1"/>
</dbReference>
<dbReference type="SMART" id="SM00320">
    <property type="entry name" value="WD40"/>
    <property type="match status" value="6"/>
</dbReference>
<dbReference type="Proteomes" id="UP000326340">
    <property type="component" value="Unassembled WGS sequence"/>
</dbReference>
<organism evidence="6 7">
    <name type="scientific">Colletotrichum shisoi</name>
    <dbReference type="NCBI Taxonomy" id="2078593"/>
    <lineage>
        <taxon>Eukaryota</taxon>
        <taxon>Fungi</taxon>
        <taxon>Dikarya</taxon>
        <taxon>Ascomycota</taxon>
        <taxon>Pezizomycotina</taxon>
        <taxon>Sordariomycetes</taxon>
        <taxon>Hypocreomycetidae</taxon>
        <taxon>Glomerellales</taxon>
        <taxon>Glomerellaceae</taxon>
        <taxon>Colletotrichum</taxon>
        <taxon>Colletotrichum destructivum species complex</taxon>
    </lineage>
</organism>
<gene>
    <name evidence="6" type="primary">Spt8</name>
    <name evidence="6" type="ORF">CSHISOI_04011</name>
</gene>
<proteinExistence type="predicted"/>
<dbReference type="AlphaFoldDB" id="A0A5Q4BWQ1"/>
<accession>A0A5Q4BWQ1</accession>
<feature type="compositionally biased region" description="Low complexity" evidence="4">
    <location>
        <begin position="424"/>
        <end position="443"/>
    </location>
</feature>
<feature type="region of interest" description="Disordered" evidence="4">
    <location>
        <begin position="321"/>
        <end position="486"/>
    </location>
</feature>
<evidence type="ECO:0000256" key="4">
    <source>
        <dbReference type="SAM" id="MobiDB-lite"/>
    </source>
</evidence>
<dbReference type="InterPro" id="IPR057544">
    <property type="entry name" value="Beta-prop_SPT8"/>
</dbReference>
<feature type="domain" description="Transcription factor spt8 beta-propeller" evidence="5">
    <location>
        <begin position="522"/>
        <end position="690"/>
    </location>
</feature>
<comment type="caution">
    <text evidence="6">The sequence shown here is derived from an EMBL/GenBank/DDBJ whole genome shotgun (WGS) entry which is preliminary data.</text>
</comment>
<evidence type="ECO:0000313" key="7">
    <source>
        <dbReference type="Proteomes" id="UP000326340"/>
    </source>
</evidence>